<dbReference type="GO" id="GO:0006355">
    <property type="term" value="P:regulation of DNA-templated transcription"/>
    <property type="evidence" value="ECO:0007669"/>
    <property type="project" value="InterPro"/>
</dbReference>
<dbReference type="InterPro" id="IPR051677">
    <property type="entry name" value="AfsR-DnrI-RedD_regulator"/>
</dbReference>
<dbReference type="InterPro" id="IPR027417">
    <property type="entry name" value="P-loop_NTPase"/>
</dbReference>
<dbReference type="InterPro" id="IPR005158">
    <property type="entry name" value="BTAD"/>
</dbReference>
<evidence type="ECO:0000256" key="4">
    <source>
        <dbReference type="ARBA" id="ARBA00023163"/>
    </source>
</evidence>
<keyword evidence="4" id="KW-0804">Transcription</keyword>
<keyword evidence="3 5" id="KW-0238">DNA-binding</keyword>
<comment type="caution">
    <text evidence="8">The sequence shown here is derived from an EMBL/GenBank/DDBJ whole genome shotgun (WGS) entry which is preliminary data.</text>
</comment>
<feature type="region of interest" description="Disordered" evidence="6">
    <location>
        <begin position="650"/>
        <end position="687"/>
    </location>
</feature>
<dbReference type="InterPro" id="IPR041664">
    <property type="entry name" value="AAA_16"/>
</dbReference>
<sequence>MGILGPAVVVERGRTRALGATRHRALLTVLALHRGARVSTAALGEALWGDAPPAAAATTLQGYVADLRRVLEPRRAPRTPATVLVTEPGGYALRLEADAVDAARFEAVVRRAAQALPALLPGPLHLADPADRRPVLADWRDELEAALGLWRGDPLCDLCSEQDVGPGVGPGAGRRVHLEADLERDRLHALRLDAEVLRLTAALALGSHASATDLARLAGQNPWDERIWALWATALARTGRQAEALARLRELRAALADELGLDPGPDVGVLETAIVRHQVLAPAPDHRPADHRPGTLLETSSPDAARLAGGEPALVGRHEERALLRRLVDRATGGPELLHLTGEHGLGKSRLAREAERYAGLRGFAVVSVGCARAAVRDELWAWRRLASGLREADDRPAIAEPHRPVPPSPVAAAEEVVDLVASLTARRPLLLVLEDLQWADRATLVGLAHLVETCPPVPLLLLTSRLAPVAASGAMAGLLGALGRAQAVHHSLGGLAPEEVDELLAAVHPGPLGPGRVADVARRSEGNPFVVVELARHGRLPGGPLPATVRAVVTSALGALPRRTLDLLAGASLLDPTFDAALLAEAAGLEPTAVFDALGPAVAAGVVREEPRYRYSFEVGVVREALAESLTPIPRARWQADLAAGAARRRERAQDVPALLPCPPPGATSPGTRSRYDRPPARMYPS</sequence>
<comment type="similarity">
    <text evidence="1">Belongs to the AfsR/DnrI/RedD regulatory family.</text>
</comment>
<protein>
    <submittedName>
        <fullName evidence="8">DNA-binding SARP family transcriptional activator</fullName>
    </submittedName>
</protein>
<dbReference type="PANTHER" id="PTHR35807:SF1">
    <property type="entry name" value="TRANSCRIPTIONAL REGULATOR REDD"/>
    <property type="match status" value="1"/>
</dbReference>
<dbReference type="Pfam" id="PF00486">
    <property type="entry name" value="Trans_reg_C"/>
    <property type="match status" value="1"/>
</dbReference>
<dbReference type="Pfam" id="PF03704">
    <property type="entry name" value="BTAD"/>
    <property type="match status" value="1"/>
</dbReference>
<feature type="DNA-binding region" description="OmpR/PhoB-type" evidence="5">
    <location>
        <begin position="1"/>
        <end position="95"/>
    </location>
</feature>
<dbReference type="Gene3D" id="1.25.40.10">
    <property type="entry name" value="Tetratricopeptide repeat domain"/>
    <property type="match status" value="1"/>
</dbReference>
<dbReference type="InterPro" id="IPR001867">
    <property type="entry name" value="OmpR/PhoB-type_DNA-bd"/>
</dbReference>
<feature type="domain" description="OmpR/PhoB-type" evidence="7">
    <location>
        <begin position="1"/>
        <end position="95"/>
    </location>
</feature>
<dbReference type="InterPro" id="IPR036388">
    <property type="entry name" value="WH-like_DNA-bd_sf"/>
</dbReference>
<dbReference type="EMBL" id="JACCBG010000001">
    <property type="protein sequence ID" value="NYD40384.1"/>
    <property type="molecule type" value="Genomic_DNA"/>
</dbReference>
<keyword evidence="9" id="KW-1185">Reference proteome</keyword>
<dbReference type="Gene3D" id="1.10.10.10">
    <property type="entry name" value="Winged helix-like DNA-binding domain superfamily/Winged helix DNA-binding domain"/>
    <property type="match status" value="1"/>
</dbReference>
<dbReference type="PANTHER" id="PTHR35807">
    <property type="entry name" value="TRANSCRIPTIONAL REGULATOR REDD-RELATED"/>
    <property type="match status" value="1"/>
</dbReference>
<evidence type="ECO:0000259" key="7">
    <source>
        <dbReference type="PROSITE" id="PS51755"/>
    </source>
</evidence>
<dbReference type="CDD" id="cd15831">
    <property type="entry name" value="BTAD"/>
    <property type="match status" value="1"/>
</dbReference>
<proteinExistence type="inferred from homology"/>
<evidence type="ECO:0000313" key="9">
    <source>
        <dbReference type="Proteomes" id="UP000535511"/>
    </source>
</evidence>
<accession>A0A7Y9E371</accession>
<dbReference type="SUPFAM" id="SSF48452">
    <property type="entry name" value="TPR-like"/>
    <property type="match status" value="1"/>
</dbReference>
<name>A0A7Y9E371_9ACTN</name>
<evidence type="ECO:0000256" key="2">
    <source>
        <dbReference type="ARBA" id="ARBA00023015"/>
    </source>
</evidence>
<reference evidence="8 9" key="1">
    <citation type="submission" date="2020-07" db="EMBL/GenBank/DDBJ databases">
        <title>Sequencing the genomes of 1000 actinobacteria strains.</title>
        <authorList>
            <person name="Klenk H.-P."/>
        </authorList>
    </citation>
    <scope>NUCLEOTIDE SEQUENCE [LARGE SCALE GENOMIC DNA]</scope>
    <source>
        <strain evidence="8 9">DSM 21350</strain>
    </source>
</reference>
<evidence type="ECO:0000256" key="1">
    <source>
        <dbReference type="ARBA" id="ARBA00005820"/>
    </source>
</evidence>
<dbReference type="Gene3D" id="3.40.50.300">
    <property type="entry name" value="P-loop containing nucleotide triphosphate hydrolases"/>
    <property type="match status" value="1"/>
</dbReference>
<dbReference type="Proteomes" id="UP000535511">
    <property type="component" value="Unassembled WGS sequence"/>
</dbReference>
<dbReference type="SMART" id="SM00862">
    <property type="entry name" value="Trans_reg_C"/>
    <property type="match status" value="1"/>
</dbReference>
<evidence type="ECO:0000256" key="5">
    <source>
        <dbReference type="PROSITE-ProRule" id="PRU01091"/>
    </source>
</evidence>
<keyword evidence="2" id="KW-0805">Transcription regulation</keyword>
<evidence type="ECO:0000256" key="6">
    <source>
        <dbReference type="SAM" id="MobiDB-lite"/>
    </source>
</evidence>
<dbReference type="PROSITE" id="PS51755">
    <property type="entry name" value="OMPR_PHOB"/>
    <property type="match status" value="1"/>
</dbReference>
<dbReference type="SMART" id="SM01043">
    <property type="entry name" value="BTAD"/>
    <property type="match status" value="1"/>
</dbReference>
<dbReference type="GO" id="GO:0003677">
    <property type="term" value="F:DNA binding"/>
    <property type="evidence" value="ECO:0007669"/>
    <property type="project" value="UniProtKB-UniRule"/>
</dbReference>
<organism evidence="8 9">
    <name type="scientific">Nocardioides panaciterrulae</name>
    <dbReference type="NCBI Taxonomy" id="661492"/>
    <lineage>
        <taxon>Bacteria</taxon>
        <taxon>Bacillati</taxon>
        <taxon>Actinomycetota</taxon>
        <taxon>Actinomycetes</taxon>
        <taxon>Propionibacteriales</taxon>
        <taxon>Nocardioidaceae</taxon>
        <taxon>Nocardioides</taxon>
    </lineage>
</organism>
<evidence type="ECO:0000256" key="3">
    <source>
        <dbReference type="ARBA" id="ARBA00023125"/>
    </source>
</evidence>
<dbReference type="Pfam" id="PF13191">
    <property type="entry name" value="AAA_16"/>
    <property type="match status" value="1"/>
</dbReference>
<dbReference type="InterPro" id="IPR011990">
    <property type="entry name" value="TPR-like_helical_dom_sf"/>
</dbReference>
<dbReference type="AlphaFoldDB" id="A0A7Y9E371"/>
<evidence type="ECO:0000313" key="8">
    <source>
        <dbReference type="EMBL" id="NYD40384.1"/>
    </source>
</evidence>
<dbReference type="SUPFAM" id="SSF46894">
    <property type="entry name" value="C-terminal effector domain of the bipartite response regulators"/>
    <property type="match status" value="1"/>
</dbReference>
<dbReference type="SUPFAM" id="SSF52540">
    <property type="entry name" value="P-loop containing nucleoside triphosphate hydrolases"/>
    <property type="match status" value="1"/>
</dbReference>
<dbReference type="InterPro" id="IPR016032">
    <property type="entry name" value="Sig_transdc_resp-reg_C-effctor"/>
</dbReference>
<dbReference type="RefSeq" id="WP_179662283.1">
    <property type="nucleotide sequence ID" value="NZ_JACCBG010000001.1"/>
</dbReference>
<gene>
    <name evidence="8" type="ORF">BJZ21_000467</name>
</gene>
<dbReference type="GO" id="GO:0000160">
    <property type="term" value="P:phosphorelay signal transduction system"/>
    <property type="evidence" value="ECO:0007669"/>
    <property type="project" value="InterPro"/>
</dbReference>